<comment type="caution">
    <text evidence="6">Lacks conserved residue(s) required for the propagation of feature annotation.</text>
</comment>
<protein>
    <recommendedName>
        <fullName evidence="6">TVP38/TMEM64 family membrane protein</fullName>
    </recommendedName>
</protein>
<evidence type="ECO:0000256" key="6">
    <source>
        <dbReference type="RuleBase" id="RU366058"/>
    </source>
</evidence>
<dbReference type="AlphaFoldDB" id="E6LCC9"/>
<evidence type="ECO:0000256" key="5">
    <source>
        <dbReference type="ARBA" id="ARBA00023136"/>
    </source>
</evidence>
<keyword evidence="2 6" id="KW-1003">Cell membrane</keyword>
<evidence type="ECO:0000256" key="1">
    <source>
        <dbReference type="ARBA" id="ARBA00004651"/>
    </source>
</evidence>
<comment type="caution">
    <text evidence="8">The sequence shown here is derived from an EMBL/GenBank/DDBJ whole genome shotgun (WGS) entry which is preliminary data.</text>
</comment>
<dbReference type="eggNOG" id="COG0398">
    <property type="taxonomic scope" value="Bacteria"/>
</dbReference>
<dbReference type="Proteomes" id="UP000010296">
    <property type="component" value="Unassembled WGS sequence"/>
</dbReference>
<dbReference type="HOGENOM" id="CLU_038944_5_2_9"/>
<dbReference type="InterPro" id="IPR032816">
    <property type="entry name" value="VTT_dom"/>
</dbReference>
<gene>
    <name evidence="8" type="ORF">HMPREF9088_0019</name>
</gene>
<feature type="transmembrane region" description="Helical" evidence="6">
    <location>
        <begin position="53"/>
        <end position="71"/>
    </location>
</feature>
<dbReference type="Pfam" id="PF09335">
    <property type="entry name" value="VTT_dom"/>
    <property type="match status" value="1"/>
</dbReference>
<evidence type="ECO:0000259" key="7">
    <source>
        <dbReference type="Pfam" id="PF09335"/>
    </source>
</evidence>
<keyword evidence="3 6" id="KW-0812">Transmembrane</keyword>
<keyword evidence="9" id="KW-1185">Reference proteome</keyword>
<evidence type="ECO:0000256" key="2">
    <source>
        <dbReference type="ARBA" id="ARBA00022475"/>
    </source>
</evidence>
<organism evidence="8 9">
    <name type="scientific">Enterococcus italicus (strain DSM 15952 / CCUG 50447 / LMG 22039 / TP 1.5)</name>
    <dbReference type="NCBI Taxonomy" id="888064"/>
    <lineage>
        <taxon>Bacteria</taxon>
        <taxon>Bacillati</taxon>
        <taxon>Bacillota</taxon>
        <taxon>Bacilli</taxon>
        <taxon>Lactobacillales</taxon>
        <taxon>Enterococcaceae</taxon>
        <taxon>Enterococcus</taxon>
    </lineage>
</organism>
<feature type="transmembrane region" description="Helical" evidence="6">
    <location>
        <begin position="101"/>
        <end position="118"/>
    </location>
</feature>
<dbReference type="PANTHER" id="PTHR12677:SF49">
    <property type="entry name" value="TVP38_TMEM64 FAMILY MEMBRANE PROTEIN"/>
    <property type="match status" value="1"/>
</dbReference>
<name>E6LCC9_ENTI1</name>
<keyword evidence="5 6" id="KW-0472">Membrane</keyword>
<evidence type="ECO:0000256" key="3">
    <source>
        <dbReference type="ARBA" id="ARBA00022692"/>
    </source>
</evidence>
<dbReference type="InterPro" id="IPR015414">
    <property type="entry name" value="TMEM64"/>
</dbReference>
<evidence type="ECO:0000313" key="9">
    <source>
        <dbReference type="Proteomes" id="UP000010296"/>
    </source>
</evidence>
<dbReference type="PATRIC" id="fig|888064.11.peg.682"/>
<feature type="domain" description="VTT" evidence="7">
    <location>
        <begin position="81"/>
        <end position="198"/>
    </location>
</feature>
<reference evidence="8 9" key="1">
    <citation type="submission" date="2010-12" db="EMBL/GenBank/DDBJ databases">
        <authorList>
            <person name="Muzny D."/>
            <person name="Qin X."/>
            <person name="Deng J."/>
            <person name="Jiang H."/>
            <person name="Liu Y."/>
            <person name="Qu J."/>
            <person name="Song X.-Z."/>
            <person name="Zhang L."/>
            <person name="Thornton R."/>
            <person name="Coyle M."/>
            <person name="Francisco L."/>
            <person name="Jackson L."/>
            <person name="Javaid M."/>
            <person name="Korchina V."/>
            <person name="Kovar C."/>
            <person name="Mata R."/>
            <person name="Mathew T."/>
            <person name="Ngo R."/>
            <person name="Nguyen L."/>
            <person name="Nguyen N."/>
            <person name="Okwuonu G."/>
            <person name="Ongeri F."/>
            <person name="Pham C."/>
            <person name="Simmons D."/>
            <person name="Wilczek-Boney K."/>
            <person name="Hale W."/>
            <person name="Jakkamsetti A."/>
            <person name="Pham P."/>
            <person name="Ruth R."/>
            <person name="San Lucas F."/>
            <person name="Warren J."/>
            <person name="Zhang J."/>
            <person name="Zhao Z."/>
            <person name="Zhou C."/>
            <person name="Zhu D."/>
            <person name="Lee S."/>
            <person name="Bess C."/>
            <person name="Blankenburg K."/>
            <person name="Forbes L."/>
            <person name="Fu Q."/>
            <person name="Gubbala S."/>
            <person name="Hirani K."/>
            <person name="Jayaseelan J.C."/>
            <person name="Lara F."/>
            <person name="Munidasa M."/>
            <person name="Palculict T."/>
            <person name="Patil S."/>
            <person name="Pu L.-L."/>
            <person name="Saada N."/>
            <person name="Tang L."/>
            <person name="Weissenberger G."/>
            <person name="Zhu Y."/>
            <person name="Hemphill L."/>
            <person name="Shang Y."/>
            <person name="Youmans B."/>
            <person name="Ayvaz T."/>
            <person name="Ross M."/>
            <person name="Santibanez J."/>
            <person name="Aqrawi P."/>
            <person name="Gross S."/>
            <person name="Joshi V."/>
            <person name="Fowler G."/>
            <person name="Nazareth L."/>
            <person name="Reid J."/>
            <person name="Worley K."/>
            <person name="Petrosino J."/>
            <person name="Highlander S."/>
            <person name="Gibbs R."/>
        </authorList>
    </citation>
    <scope>NUCLEOTIDE SEQUENCE [LARGE SCALE GENOMIC DNA]</scope>
    <source>
        <strain evidence="9">DSM 15952 / CCUG 50447 / LMG 22039 / TP 1.5</strain>
    </source>
</reference>
<dbReference type="STRING" id="888064.HMPREF9088_0019"/>
<evidence type="ECO:0000313" key="8">
    <source>
        <dbReference type="EMBL" id="EFU75156.1"/>
    </source>
</evidence>
<comment type="similarity">
    <text evidence="6">Belongs to the TVP38/TMEM64 family.</text>
</comment>
<keyword evidence="4 6" id="KW-1133">Transmembrane helix</keyword>
<proteinExistence type="inferred from homology"/>
<comment type="subcellular location">
    <subcellularLocation>
        <location evidence="1 6">Cell membrane</location>
        <topology evidence="1 6">Multi-pass membrane protein</topology>
    </subcellularLocation>
</comment>
<dbReference type="PANTHER" id="PTHR12677">
    <property type="entry name" value="GOLGI APPARATUS MEMBRANE PROTEIN TVP38-RELATED"/>
    <property type="match status" value="1"/>
</dbReference>
<dbReference type="GO" id="GO:0005886">
    <property type="term" value="C:plasma membrane"/>
    <property type="evidence" value="ECO:0007669"/>
    <property type="project" value="UniProtKB-SubCell"/>
</dbReference>
<evidence type="ECO:0000256" key="4">
    <source>
        <dbReference type="ARBA" id="ARBA00022989"/>
    </source>
</evidence>
<accession>E6LCC9</accession>
<sequence length="211" mass="23279">MIKKTMNWTEMKSMNVAVSRRIMNIISLVGIGFSVALTIYFYNLGVFKDMQSLRGLVGTSTVAGPIIFILIQILQVVIPIIPGGISTAAGVLIFGPYAGFLYNYIGITVGSLIIFLLARRYGKPFILSLISDHTYTKYSGWLANEKRFERLFALAIFLPVAPDDALCLMAGLTTISFKRYALIIFLAKPFSIYLYSLALIYGGTFLSSLLG</sequence>
<feature type="transmembrane region" description="Helical" evidence="6">
    <location>
        <begin position="21"/>
        <end position="41"/>
    </location>
</feature>
<dbReference type="EMBL" id="AEPV01000001">
    <property type="protein sequence ID" value="EFU75156.1"/>
    <property type="molecule type" value="Genomic_DNA"/>
</dbReference>